<dbReference type="Proteomes" id="UP001153321">
    <property type="component" value="Chromosome 17"/>
</dbReference>
<keyword evidence="2" id="KW-1185">Reference proteome</keyword>
<organism evidence="1 2">
    <name type="scientific">Spodoptera littoralis</name>
    <name type="common">Egyptian cotton leafworm</name>
    <dbReference type="NCBI Taxonomy" id="7109"/>
    <lineage>
        <taxon>Eukaryota</taxon>
        <taxon>Metazoa</taxon>
        <taxon>Ecdysozoa</taxon>
        <taxon>Arthropoda</taxon>
        <taxon>Hexapoda</taxon>
        <taxon>Insecta</taxon>
        <taxon>Pterygota</taxon>
        <taxon>Neoptera</taxon>
        <taxon>Endopterygota</taxon>
        <taxon>Lepidoptera</taxon>
        <taxon>Glossata</taxon>
        <taxon>Ditrysia</taxon>
        <taxon>Noctuoidea</taxon>
        <taxon>Noctuidae</taxon>
        <taxon>Amphipyrinae</taxon>
        <taxon>Spodoptera</taxon>
    </lineage>
</organism>
<dbReference type="AlphaFoldDB" id="A0A9P0N327"/>
<gene>
    <name evidence="1" type="ORF">SPLIT_LOCUS3449</name>
</gene>
<dbReference type="EMBL" id="LR824548">
    <property type="protein sequence ID" value="CAH1638091.1"/>
    <property type="molecule type" value="Genomic_DNA"/>
</dbReference>
<evidence type="ECO:0000313" key="1">
    <source>
        <dbReference type="EMBL" id="CAH1638091.1"/>
    </source>
</evidence>
<accession>A0A9P0N327</accession>
<name>A0A9P0N327_SPOLI</name>
<sequence length="166" mass="17624">MFASFDVVRWLGLVFLKFIQLYLRLLFGVRVSSGPFNSPGDVVGDGDGGGRSGEKISLGLVSELVGNVAQAVYFALRGFVRAGASNLKSGLVLSYSLHCAGSLARDTVVGFVDILEVTVGALSVVATEDLGDRLGGQGACEDADGNDEGFHFDVAYSNYWFNLMLE</sequence>
<evidence type="ECO:0000313" key="2">
    <source>
        <dbReference type="Proteomes" id="UP001153321"/>
    </source>
</evidence>
<reference evidence="1" key="1">
    <citation type="submission" date="2022-02" db="EMBL/GenBank/DDBJ databases">
        <authorList>
            <person name="King R."/>
        </authorList>
    </citation>
    <scope>NUCLEOTIDE SEQUENCE</scope>
</reference>
<protein>
    <submittedName>
        <fullName evidence="1">Uncharacterized protein</fullName>
    </submittedName>
</protein>
<proteinExistence type="predicted"/>